<organism evidence="20 21">
    <name type="scientific">Merdimmobilis hominis</name>
    <dbReference type="NCBI Taxonomy" id="2897707"/>
    <lineage>
        <taxon>Bacteria</taxon>
        <taxon>Bacillati</taxon>
        <taxon>Bacillota</taxon>
        <taxon>Clostridia</taxon>
        <taxon>Eubacteriales</taxon>
        <taxon>Oscillospiraceae</taxon>
        <taxon>Merdimmobilis</taxon>
    </lineage>
</organism>
<feature type="active site" description="Cysteine radical intermediate" evidence="14">
    <location>
        <position position="403"/>
    </location>
</feature>
<feature type="active site" description="S-acetylcysteine intermediate" evidence="14">
    <location>
        <position position="402"/>
    </location>
</feature>
<dbReference type="InterPro" id="IPR001150">
    <property type="entry name" value="Gly_radical"/>
</dbReference>
<dbReference type="EMBL" id="JACJKY010000005">
    <property type="protein sequence ID" value="MBM6920463.1"/>
    <property type="molecule type" value="Genomic_DNA"/>
</dbReference>
<comment type="subunit">
    <text evidence="17">Homodimer.</text>
</comment>
<dbReference type="RefSeq" id="WP_204445341.1">
    <property type="nucleotide sequence ID" value="NZ_JACJKY010000005.1"/>
</dbReference>
<dbReference type="NCBIfam" id="TIGR01255">
    <property type="entry name" value="pyr_form_ly_1"/>
    <property type="match status" value="1"/>
</dbReference>
<comment type="pathway">
    <text evidence="2 17">Fermentation; pyruvate fermentation; formate from pyruvate: step 1/1.</text>
</comment>
<gene>
    <name evidence="20" type="primary">pflB</name>
    <name evidence="20" type="ORF">H6A12_04745</name>
</gene>
<dbReference type="Gene3D" id="3.20.70.20">
    <property type="match status" value="1"/>
</dbReference>
<reference evidence="20" key="2">
    <citation type="journal article" date="2021" name="Sci. Rep.">
        <title>The distribution of antibiotic resistance genes in chicken gut microbiota commensals.</title>
        <authorList>
            <person name="Juricova H."/>
            <person name="Matiasovicova J."/>
            <person name="Kubasova T."/>
            <person name="Cejkova D."/>
            <person name="Rychlik I."/>
        </authorList>
    </citation>
    <scope>NUCLEOTIDE SEQUENCE</scope>
    <source>
        <strain evidence="20">An559</strain>
    </source>
</reference>
<evidence type="ECO:0000256" key="8">
    <source>
        <dbReference type="ARBA" id="ARBA00022679"/>
    </source>
</evidence>
<evidence type="ECO:0000256" key="1">
    <source>
        <dbReference type="ARBA" id="ARBA00004496"/>
    </source>
</evidence>
<comment type="caution">
    <text evidence="20">The sequence shown here is derived from an EMBL/GenBank/DDBJ whole genome shotgun (WGS) entry which is preliminary data.</text>
</comment>
<keyword evidence="9 15" id="KW-0556">Organic radical</keyword>
<dbReference type="EC" id="2.3.1.54" evidence="4 17"/>
<dbReference type="GO" id="GO:0006006">
    <property type="term" value="P:glucose metabolic process"/>
    <property type="evidence" value="ECO:0007669"/>
    <property type="project" value="UniProtKB-UniRule"/>
</dbReference>
<feature type="domain" description="Glycine radical" evidence="18">
    <location>
        <begin position="615"/>
        <end position="738"/>
    </location>
</feature>
<evidence type="ECO:0000256" key="9">
    <source>
        <dbReference type="ARBA" id="ARBA00022818"/>
    </source>
</evidence>
<dbReference type="PANTHER" id="PTHR30191:SF0">
    <property type="entry name" value="FORMATE ACETYLTRANSFERASE 1"/>
    <property type="match status" value="1"/>
</dbReference>
<dbReference type="Pfam" id="PF01228">
    <property type="entry name" value="Gly_radical"/>
    <property type="match status" value="1"/>
</dbReference>
<evidence type="ECO:0000256" key="14">
    <source>
        <dbReference type="PIRSR" id="PIRSR000379-1"/>
    </source>
</evidence>
<comment type="subcellular location">
    <subcellularLocation>
        <location evidence="1 17">Cytoplasm</location>
    </subcellularLocation>
</comment>
<evidence type="ECO:0000256" key="10">
    <source>
        <dbReference type="ARBA" id="ARBA00023277"/>
    </source>
</evidence>
<evidence type="ECO:0000256" key="6">
    <source>
        <dbReference type="ARBA" id="ARBA00022490"/>
    </source>
</evidence>
<reference evidence="20" key="1">
    <citation type="submission" date="2020-08" db="EMBL/GenBank/DDBJ databases">
        <authorList>
            <person name="Cejkova D."/>
            <person name="Kubasova T."/>
            <person name="Jahodarova E."/>
            <person name="Rychlik I."/>
        </authorList>
    </citation>
    <scope>NUCLEOTIDE SEQUENCE</scope>
    <source>
        <strain evidence="20">An559</strain>
    </source>
</reference>
<evidence type="ECO:0000259" key="19">
    <source>
        <dbReference type="PROSITE" id="PS51554"/>
    </source>
</evidence>
<dbReference type="SUPFAM" id="SSF51998">
    <property type="entry name" value="PFL-like glycyl radical enzymes"/>
    <property type="match status" value="1"/>
</dbReference>
<sequence length="738" mass="83189">MVFVASKWCDDINVRDFIMKNYSPYTGDGSFLAPPTERTLALWNKVSELMAEERRRGGVYDIDEKTISTVSSHAPGYIDKELETIVGLQTDAPLKRAVMPFGGYRMVKNSLKAYGRQTTPEMDRVFKHRKTHNDGVFDAYTDEMKKARHAGIITGLPDAYGRGRIIGDYRRVPLYGVDRLIEAKKKALQAELVFDIMDSPTIRLREEVSEQIRALEALKTMAASYGFDISRPATNTKEAIQWLYFAYLGAVKEQNGAAMSLGRVSTFLDCYAQRDLMDGVFTESEIQEFVDHFVMKLRMVRFLRTPSYDELFSGDPTWITESLGGMAGDGRTLVTKMTFRFLHTLTNLGPAPEPNMTVLWSDRLPENFKKFVAKLSIETSSIQYENDELMRAKFGDDYGIACCVSAMRIGKQMQFFGARANLAKALLYSLNGGKDEVHGDQVGPLVAPIGDGPLDFDEVMKRFDFVCDWLSRLYINTLNIIHYMHDKYCYEKLQMALHDEDIIRTSACGLAGLSVVADSLSAIKYARVTPIRNEEGLITDFSIEGDFPKFGNNDPRVDDLATFVVEMFMKKLRKNRTYRESIPTMSILTITSNVVYGKKTGSTPDGRKAGEPFAPGANPMHGRDANGCVASMKSVAKLPYELSEDGISYTFSIVPGALGKETDEQVQNLVTLMDGYFLEEGHHINVNVLNREVLLDAMDHPELYPQLTIRVSGYAVNFIKLTREQQLDVIHRTFHTRF</sequence>
<dbReference type="PROSITE" id="PS51554">
    <property type="entry name" value="PFL"/>
    <property type="match status" value="1"/>
</dbReference>
<comment type="catalytic activity">
    <reaction evidence="13 17">
        <text>formate + acetyl-CoA = pyruvate + CoA</text>
        <dbReference type="Rhea" id="RHEA:11844"/>
        <dbReference type="ChEBI" id="CHEBI:15361"/>
        <dbReference type="ChEBI" id="CHEBI:15740"/>
        <dbReference type="ChEBI" id="CHEBI:57287"/>
        <dbReference type="ChEBI" id="CHEBI:57288"/>
        <dbReference type="EC" id="2.3.1.54"/>
    </reaction>
</comment>
<evidence type="ECO:0000313" key="20">
    <source>
        <dbReference type="EMBL" id="MBM6920463.1"/>
    </source>
</evidence>
<evidence type="ECO:0000313" key="21">
    <source>
        <dbReference type="Proteomes" id="UP000774750"/>
    </source>
</evidence>
<dbReference type="InterPro" id="IPR004184">
    <property type="entry name" value="PFL_dom"/>
</dbReference>
<dbReference type="InterPro" id="IPR050244">
    <property type="entry name" value="Auton_GlycylRad_Cofactor"/>
</dbReference>
<evidence type="ECO:0000259" key="18">
    <source>
        <dbReference type="PROSITE" id="PS51149"/>
    </source>
</evidence>
<dbReference type="PIRSF" id="PIRSF000379">
    <property type="entry name" value="For_Ac_trans_1"/>
    <property type="match status" value="1"/>
</dbReference>
<comment type="similarity">
    <text evidence="3 17">Belongs to the glycyl radical enzyme (GRE) family. PFL subfamily.</text>
</comment>
<dbReference type="AlphaFoldDB" id="A0A938X5W4"/>
<keyword evidence="6 17" id="KW-0963">Cytoplasm</keyword>
<evidence type="ECO:0000256" key="5">
    <source>
        <dbReference type="ARBA" id="ARBA00013897"/>
    </source>
</evidence>
<dbReference type="PANTHER" id="PTHR30191">
    <property type="entry name" value="FORMATE ACETYLTRANSFERASE"/>
    <property type="match status" value="1"/>
</dbReference>
<protein>
    <recommendedName>
        <fullName evidence="5 17">Formate acetyltransferase</fullName>
        <ecNumber evidence="4 17">2.3.1.54</ecNumber>
    </recommendedName>
    <alternativeName>
        <fullName evidence="12 17">Pyruvate formate-lyase</fullName>
    </alternativeName>
</protein>
<dbReference type="Proteomes" id="UP000774750">
    <property type="component" value="Unassembled WGS sequence"/>
</dbReference>
<evidence type="ECO:0000256" key="11">
    <source>
        <dbReference type="ARBA" id="ARBA00023315"/>
    </source>
</evidence>
<feature type="domain" description="PFL" evidence="19">
    <location>
        <begin position="1"/>
        <end position="608"/>
    </location>
</feature>
<accession>A0A938X5W4</accession>
<keyword evidence="21" id="KW-1185">Reference proteome</keyword>
<keyword evidence="10 17" id="KW-0119">Carbohydrate metabolism</keyword>
<dbReference type="InterPro" id="IPR019777">
    <property type="entry name" value="Form_AcTrfase_GR_CS"/>
</dbReference>
<keyword evidence="7 17" id="KW-0313">Glucose metabolism</keyword>
<feature type="modified residue" description="Glycine radical" evidence="15 16">
    <location>
        <position position="713"/>
    </location>
</feature>
<evidence type="ECO:0000256" key="4">
    <source>
        <dbReference type="ARBA" id="ARBA00013214"/>
    </source>
</evidence>
<keyword evidence="11 17" id="KW-0012">Acyltransferase</keyword>
<evidence type="ECO:0000256" key="15">
    <source>
        <dbReference type="PIRSR" id="PIRSR000379-2"/>
    </source>
</evidence>
<dbReference type="GO" id="GO:0005829">
    <property type="term" value="C:cytosol"/>
    <property type="evidence" value="ECO:0007669"/>
    <property type="project" value="TreeGrafter"/>
</dbReference>
<proteinExistence type="inferred from homology"/>
<dbReference type="PROSITE" id="PS51149">
    <property type="entry name" value="GLY_RADICAL_2"/>
    <property type="match status" value="1"/>
</dbReference>
<evidence type="ECO:0000256" key="12">
    <source>
        <dbReference type="ARBA" id="ARBA00031063"/>
    </source>
</evidence>
<dbReference type="CDD" id="cd01678">
    <property type="entry name" value="PFL1"/>
    <property type="match status" value="1"/>
</dbReference>
<evidence type="ECO:0000256" key="7">
    <source>
        <dbReference type="ARBA" id="ARBA00022526"/>
    </source>
</evidence>
<name>A0A938X5W4_9FIRM</name>
<evidence type="ECO:0000256" key="17">
    <source>
        <dbReference type="RuleBase" id="RU368075"/>
    </source>
</evidence>
<evidence type="ECO:0000256" key="16">
    <source>
        <dbReference type="PROSITE-ProRule" id="PRU00493"/>
    </source>
</evidence>
<evidence type="ECO:0000256" key="13">
    <source>
        <dbReference type="ARBA" id="ARBA00049029"/>
    </source>
</evidence>
<dbReference type="InterPro" id="IPR005949">
    <property type="entry name" value="Form_AcTrfase"/>
</dbReference>
<keyword evidence="8 17" id="KW-0808">Transferase</keyword>
<dbReference type="PROSITE" id="PS00850">
    <property type="entry name" value="GLY_RADICAL_1"/>
    <property type="match status" value="1"/>
</dbReference>
<evidence type="ECO:0000256" key="2">
    <source>
        <dbReference type="ARBA" id="ARBA00004809"/>
    </source>
</evidence>
<dbReference type="Pfam" id="PF02901">
    <property type="entry name" value="PFL-like"/>
    <property type="match status" value="1"/>
</dbReference>
<evidence type="ECO:0000256" key="3">
    <source>
        <dbReference type="ARBA" id="ARBA00008375"/>
    </source>
</evidence>
<dbReference type="GO" id="GO:0008861">
    <property type="term" value="F:formate C-acetyltransferase activity"/>
    <property type="evidence" value="ECO:0007669"/>
    <property type="project" value="UniProtKB-UniRule"/>
</dbReference>